<protein>
    <recommendedName>
        <fullName evidence="4">DUF4218 domain-containing protein</fullName>
    </recommendedName>
</protein>
<evidence type="ECO:0000313" key="3">
    <source>
        <dbReference type="Proteomes" id="UP001219525"/>
    </source>
</evidence>
<gene>
    <name evidence="2" type="ORF">GGX14DRAFT_609450</name>
</gene>
<evidence type="ECO:0000256" key="1">
    <source>
        <dbReference type="SAM" id="MobiDB-lite"/>
    </source>
</evidence>
<feature type="compositionally biased region" description="Acidic residues" evidence="1">
    <location>
        <begin position="181"/>
        <end position="194"/>
    </location>
</feature>
<dbReference type="AlphaFoldDB" id="A0AAD6VN12"/>
<evidence type="ECO:0000313" key="2">
    <source>
        <dbReference type="EMBL" id="KAJ7214808.1"/>
    </source>
</evidence>
<organism evidence="2 3">
    <name type="scientific">Mycena pura</name>
    <dbReference type="NCBI Taxonomy" id="153505"/>
    <lineage>
        <taxon>Eukaryota</taxon>
        <taxon>Fungi</taxon>
        <taxon>Dikarya</taxon>
        <taxon>Basidiomycota</taxon>
        <taxon>Agaricomycotina</taxon>
        <taxon>Agaricomycetes</taxon>
        <taxon>Agaricomycetidae</taxon>
        <taxon>Agaricales</taxon>
        <taxon>Marasmiineae</taxon>
        <taxon>Mycenaceae</taxon>
        <taxon>Mycena</taxon>
    </lineage>
</organism>
<comment type="caution">
    <text evidence="2">The sequence shown here is derived from an EMBL/GenBank/DDBJ whole genome shotgun (WGS) entry which is preliminary data.</text>
</comment>
<feature type="region of interest" description="Disordered" evidence="1">
    <location>
        <begin position="130"/>
        <end position="195"/>
    </location>
</feature>
<proteinExistence type="predicted"/>
<feature type="compositionally biased region" description="Acidic residues" evidence="1">
    <location>
        <begin position="135"/>
        <end position="152"/>
    </location>
</feature>
<reference evidence="2" key="1">
    <citation type="submission" date="2023-03" db="EMBL/GenBank/DDBJ databases">
        <title>Massive genome expansion in bonnet fungi (Mycena s.s.) driven by repeated elements and novel gene families across ecological guilds.</title>
        <authorList>
            <consortium name="Lawrence Berkeley National Laboratory"/>
            <person name="Harder C.B."/>
            <person name="Miyauchi S."/>
            <person name="Viragh M."/>
            <person name="Kuo A."/>
            <person name="Thoen E."/>
            <person name="Andreopoulos B."/>
            <person name="Lu D."/>
            <person name="Skrede I."/>
            <person name="Drula E."/>
            <person name="Henrissat B."/>
            <person name="Morin E."/>
            <person name="Kohler A."/>
            <person name="Barry K."/>
            <person name="LaButti K."/>
            <person name="Morin E."/>
            <person name="Salamov A."/>
            <person name="Lipzen A."/>
            <person name="Mereny Z."/>
            <person name="Hegedus B."/>
            <person name="Baldrian P."/>
            <person name="Stursova M."/>
            <person name="Weitz H."/>
            <person name="Taylor A."/>
            <person name="Grigoriev I.V."/>
            <person name="Nagy L.G."/>
            <person name="Martin F."/>
            <person name="Kauserud H."/>
        </authorList>
    </citation>
    <scope>NUCLEOTIDE SEQUENCE</scope>
    <source>
        <strain evidence="2">9144</strain>
    </source>
</reference>
<dbReference type="Proteomes" id="UP001219525">
    <property type="component" value="Unassembled WGS sequence"/>
</dbReference>
<sequence>MRIGSTVLKQAKSWLRKTTKRDRVKMERKTGVRFCSLHFLWYRDPVKDTILGFMHNWLQGVLEHHLRVLWGIGRDARRTKNLAELDADDDDLWTDDDISDAGGEADAQEILHDAENFNPDAFDKWREEYMAATQSEEEEEEEEEEDDDDDDITPTGTPAPDIDDPMDGSMSDATPVPESNYPDDTDEDDEDNDFADIGVRGSWKFTKERLEHIRRCVQEVSLPTHMTRLPGNLAILPLVLPEMQLDDDPARHEAMLHNFCRVVGCTNIVSSFKTSNSAADLFMDHYTDYFASIQTLFPDVNVLPTHHYAMHIPDILKYWGPLASQNEFMGERVNGILQKIKTNDHFYSATLHVLGAYWQESMTST</sequence>
<keyword evidence="3" id="KW-1185">Reference proteome</keyword>
<dbReference type="EMBL" id="JARJCW010000018">
    <property type="protein sequence ID" value="KAJ7214808.1"/>
    <property type="molecule type" value="Genomic_DNA"/>
</dbReference>
<evidence type="ECO:0008006" key="4">
    <source>
        <dbReference type="Google" id="ProtNLM"/>
    </source>
</evidence>
<accession>A0AAD6VN12</accession>
<name>A0AAD6VN12_9AGAR</name>